<organism evidence="10 11">
    <name type="scientific">Segatella copri</name>
    <dbReference type="NCBI Taxonomy" id="165179"/>
    <lineage>
        <taxon>Bacteria</taxon>
        <taxon>Pseudomonadati</taxon>
        <taxon>Bacteroidota</taxon>
        <taxon>Bacteroidia</taxon>
        <taxon>Bacteroidales</taxon>
        <taxon>Prevotellaceae</taxon>
        <taxon>Segatella</taxon>
    </lineage>
</organism>
<keyword evidence="4 8" id="KW-0732">Signal</keyword>
<evidence type="ECO:0000256" key="8">
    <source>
        <dbReference type="SAM" id="SignalP"/>
    </source>
</evidence>
<dbReference type="InterPro" id="IPR057739">
    <property type="entry name" value="Glyco_hydro_29_N"/>
</dbReference>
<dbReference type="InterPro" id="IPR017853">
    <property type="entry name" value="GH"/>
</dbReference>
<dbReference type="GO" id="GO:0004560">
    <property type="term" value="F:alpha-L-fucosidase activity"/>
    <property type="evidence" value="ECO:0007669"/>
    <property type="project" value="InterPro"/>
</dbReference>
<dbReference type="PANTHER" id="PTHR10030">
    <property type="entry name" value="ALPHA-L-FUCOSIDASE"/>
    <property type="match status" value="1"/>
</dbReference>
<dbReference type="SMART" id="SM00812">
    <property type="entry name" value="Alpha_L_fucos"/>
    <property type="match status" value="1"/>
</dbReference>
<evidence type="ECO:0000256" key="5">
    <source>
        <dbReference type="ARBA" id="ARBA00022801"/>
    </source>
</evidence>
<evidence type="ECO:0000256" key="2">
    <source>
        <dbReference type="ARBA" id="ARBA00007951"/>
    </source>
</evidence>
<dbReference type="GO" id="GO:0016139">
    <property type="term" value="P:glycoside catabolic process"/>
    <property type="evidence" value="ECO:0007669"/>
    <property type="project" value="TreeGrafter"/>
</dbReference>
<evidence type="ECO:0000256" key="1">
    <source>
        <dbReference type="ARBA" id="ARBA00004071"/>
    </source>
</evidence>
<dbReference type="InterPro" id="IPR016286">
    <property type="entry name" value="FUC_metazoa-typ"/>
</dbReference>
<evidence type="ECO:0000256" key="7">
    <source>
        <dbReference type="PIRSR" id="PIRSR001092-1"/>
    </source>
</evidence>
<sequence>MKHFKLMMLGLALSVGFTTQIQAQEAQSFVHQQSNTEDYVWPTDPQVLTKLKHWQDQKFGVLMHWGLYSVPGIVESWSICSEDWIVRERKPTYEEDKAWYWSQKDSLNPVNFDPSKWADVMKKAGMKYMIFTTKHHDGFCMFDTKYTDFSIAHGPFGKDPRHNIAKEVFNAYRNKGFMIGCYFSKPDWHSKWFWNPYYATPNRRINYKKKQHPDWWQNYRKFTQNQLNELTTDYGNIDILWLDGGWITGEEIGLDTILVDARKRNPGMISVDRTIRGKNENYQTPEQGIPAKQLDIPWESCITLSHAWGWTPNAKFKSPNKVIGILSEIVAKGGCLALGVGPKADGTLQPEVVKNLLQIGNWLNKNGQAIYSTVNAAHYNDGKVWFTADKNGKTLYAIYALEDGEKTPKTITWTENKPKGKLILLQNGKSVKYTVKGNQVTVTLPSGLKNEPLAFKFNSK</sequence>
<dbReference type="InterPro" id="IPR013780">
    <property type="entry name" value="Glyco_hydro_b"/>
</dbReference>
<dbReference type="EC" id="3.2.1.51" evidence="3"/>
<dbReference type="InterPro" id="IPR000933">
    <property type="entry name" value="Glyco_hydro_29"/>
</dbReference>
<evidence type="ECO:0000256" key="6">
    <source>
        <dbReference type="ARBA" id="ARBA00023295"/>
    </source>
</evidence>
<dbReference type="Gene3D" id="2.60.40.1180">
    <property type="entry name" value="Golgi alpha-mannosidase II"/>
    <property type="match status" value="1"/>
</dbReference>
<proteinExistence type="inferred from homology"/>
<dbReference type="GO" id="GO:0005764">
    <property type="term" value="C:lysosome"/>
    <property type="evidence" value="ECO:0007669"/>
    <property type="project" value="TreeGrafter"/>
</dbReference>
<keyword evidence="6" id="KW-0326">Glycosidase</keyword>
<feature type="chain" id="PRO_5026279597" description="alpha-L-fucosidase" evidence="8">
    <location>
        <begin position="24"/>
        <end position="460"/>
    </location>
</feature>
<comment type="similarity">
    <text evidence="2">Belongs to the glycosyl hydrolase 29 family.</text>
</comment>
<dbReference type="RefSeq" id="WP_153091663.1">
    <property type="nucleotide sequence ID" value="NZ_VZAH01000131.1"/>
</dbReference>
<protein>
    <recommendedName>
        <fullName evidence="3">alpha-L-fucosidase</fullName>
        <ecNumber evidence="3">3.2.1.51</ecNumber>
    </recommendedName>
</protein>
<dbReference type="Gene3D" id="3.20.20.80">
    <property type="entry name" value="Glycosidases"/>
    <property type="match status" value="1"/>
</dbReference>
<dbReference type="Pfam" id="PF01120">
    <property type="entry name" value="Alpha_L_fucos"/>
    <property type="match status" value="1"/>
</dbReference>
<dbReference type="EMBL" id="VZAH01000131">
    <property type="protein sequence ID" value="MQP15381.1"/>
    <property type="molecule type" value="Genomic_DNA"/>
</dbReference>
<feature type="site" description="May be important for catalysis" evidence="7">
    <location>
        <position position="301"/>
    </location>
</feature>
<dbReference type="SUPFAM" id="SSF51445">
    <property type="entry name" value="(Trans)glycosidases"/>
    <property type="match status" value="1"/>
</dbReference>
<feature type="domain" description="Glycoside hydrolase family 29 N-terminal" evidence="9">
    <location>
        <begin position="30"/>
        <end position="368"/>
    </location>
</feature>
<reference evidence="10 11" key="1">
    <citation type="submission" date="2019-09" db="EMBL/GenBank/DDBJ databases">
        <title>Distinct polysaccharide growth profiles of human intestinal Prevotella copri isolates.</title>
        <authorList>
            <person name="Fehlner-Peach H."/>
            <person name="Magnabosco C."/>
            <person name="Raghavan V."/>
            <person name="Scher J.U."/>
            <person name="Tett A."/>
            <person name="Cox L.M."/>
            <person name="Gottsegen C."/>
            <person name="Watters A."/>
            <person name="Wiltshire- Gordon J.D."/>
            <person name="Segata N."/>
            <person name="Bonneau R."/>
            <person name="Littman D.R."/>
        </authorList>
    </citation>
    <scope>NUCLEOTIDE SEQUENCE [LARGE SCALE GENOMIC DNA]</scope>
    <source>
        <strain evidence="11">iAA917</strain>
    </source>
</reference>
<feature type="signal peptide" evidence="8">
    <location>
        <begin position="1"/>
        <end position="23"/>
    </location>
</feature>
<evidence type="ECO:0000256" key="3">
    <source>
        <dbReference type="ARBA" id="ARBA00012662"/>
    </source>
</evidence>
<dbReference type="PIRSF" id="PIRSF001092">
    <property type="entry name" value="Alpha-L-fucosidase"/>
    <property type="match status" value="1"/>
</dbReference>
<comment type="function">
    <text evidence="1">Alpha-L-fucosidase is responsible for hydrolyzing the alpha-1,6-linked fucose joined to the reducing-end N-acetylglucosamine of the carbohydrate moieties of glycoproteins.</text>
</comment>
<accession>A0A6G1VRW2</accession>
<name>A0A6G1VRW2_9BACT</name>
<dbReference type="PANTHER" id="PTHR10030:SF37">
    <property type="entry name" value="ALPHA-L-FUCOSIDASE-RELATED"/>
    <property type="match status" value="1"/>
</dbReference>
<keyword evidence="5" id="KW-0378">Hydrolase</keyword>
<dbReference type="OrthoDB" id="1389336at2"/>
<evidence type="ECO:0000313" key="11">
    <source>
        <dbReference type="Proteomes" id="UP000477980"/>
    </source>
</evidence>
<evidence type="ECO:0000259" key="9">
    <source>
        <dbReference type="Pfam" id="PF01120"/>
    </source>
</evidence>
<evidence type="ECO:0000256" key="4">
    <source>
        <dbReference type="ARBA" id="ARBA00022729"/>
    </source>
</evidence>
<dbReference type="AlphaFoldDB" id="A0A6G1VRW2"/>
<dbReference type="PRINTS" id="PR00741">
    <property type="entry name" value="GLHYDRLASE29"/>
</dbReference>
<evidence type="ECO:0000313" key="10">
    <source>
        <dbReference type="EMBL" id="MQP15381.1"/>
    </source>
</evidence>
<gene>
    <name evidence="10" type="ORF">F7D25_13415</name>
</gene>
<dbReference type="GO" id="GO:0006004">
    <property type="term" value="P:fucose metabolic process"/>
    <property type="evidence" value="ECO:0007669"/>
    <property type="project" value="InterPro"/>
</dbReference>
<comment type="caution">
    <text evidence="10">The sequence shown here is derived from an EMBL/GenBank/DDBJ whole genome shotgun (WGS) entry which is preliminary data.</text>
</comment>
<dbReference type="Proteomes" id="UP000477980">
    <property type="component" value="Unassembled WGS sequence"/>
</dbReference>